<evidence type="ECO:0000256" key="1">
    <source>
        <dbReference type="ARBA" id="ARBA00022679"/>
    </source>
</evidence>
<evidence type="ECO:0000313" key="5">
    <source>
        <dbReference type="Proteomes" id="UP000195437"/>
    </source>
</evidence>
<accession>A0A1Y0IJT0</accession>
<protein>
    <recommendedName>
        <fullName evidence="3">N-acetyltransferase domain-containing protein</fullName>
    </recommendedName>
</protein>
<dbReference type="Gene3D" id="3.40.630.30">
    <property type="match status" value="1"/>
</dbReference>
<dbReference type="AlphaFoldDB" id="A0A1Y0IJT0"/>
<dbReference type="SUPFAM" id="SSF55729">
    <property type="entry name" value="Acyl-CoA N-acyltransferases (Nat)"/>
    <property type="match status" value="2"/>
</dbReference>
<reference evidence="5" key="1">
    <citation type="submission" date="2017-05" db="EMBL/GenBank/DDBJ databases">
        <authorList>
            <person name="Sung H."/>
        </authorList>
    </citation>
    <scope>NUCLEOTIDE SEQUENCE [LARGE SCALE GENOMIC DNA]</scope>
    <source>
        <strain evidence="5">AR23208</strain>
    </source>
</reference>
<keyword evidence="2" id="KW-0012">Acyltransferase</keyword>
<dbReference type="EMBL" id="CP021434">
    <property type="protein sequence ID" value="ARU60738.1"/>
    <property type="molecule type" value="Genomic_DNA"/>
</dbReference>
<dbReference type="PANTHER" id="PTHR43877">
    <property type="entry name" value="AMINOALKYLPHOSPHONATE N-ACETYLTRANSFERASE-RELATED-RELATED"/>
    <property type="match status" value="1"/>
</dbReference>
<gene>
    <name evidence="4" type="ORF">CBW65_06280</name>
</gene>
<feature type="domain" description="N-acetyltransferase" evidence="3">
    <location>
        <begin position="163"/>
        <end position="312"/>
    </location>
</feature>
<feature type="domain" description="N-acetyltransferase" evidence="3">
    <location>
        <begin position="14"/>
        <end position="166"/>
    </location>
</feature>
<dbReference type="Pfam" id="PF00583">
    <property type="entry name" value="Acetyltransf_1"/>
    <property type="match status" value="2"/>
</dbReference>
<name>A0A1Y0IJT0_9BACL</name>
<proteinExistence type="predicted"/>
<evidence type="ECO:0000259" key="3">
    <source>
        <dbReference type="PROSITE" id="PS51186"/>
    </source>
</evidence>
<evidence type="ECO:0000256" key="2">
    <source>
        <dbReference type="ARBA" id="ARBA00023315"/>
    </source>
</evidence>
<sequence length="312" mass="33876">MKIFMTTPNTSPFTITPAVTDQDLQDCAIVKNTLTPKEPVTLEALRNDLENNPDGLLLIARVGDQPAGSAVCKASSSPQQAFTMLRVLPEWRNKGLGTLFYQAVTEHARKLNRNSLQGRIVETDTDALAFLAKRGFAEVARECPVILNVRDLAVEPAALPNGLEILALQDREDLFAGAHEVAAEGLPDIPLPEPLTVPAFADWVTSELTATGVRLDGSFVAIANGEVIGYAGLAEISDTSAEHLLTAVKRNWRGQGIASLLKNAQLLWAKQVGLHELITYNHQGNDPIQKLNHRLGYQPEPISLVLRGPLCE</sequence>
<dbReference type="KEGG" id="tum:CBW65_06280"/>
<dbReference type="GO" id="GO:0016747">
    <property type="term" value="F:acyltransferase activity, transferring groups other than amino-acyl groups"/>
    <property type="evidence" value="ECO:0007669"/>
    <property type="project" value="InterPro"/>
</dbReference>
<keyword evidence="1" id="KW-0808">Transferase</keyword>
<dbReference type="InterPro" id="IPR050832">
    <property type="entry name" value="Bact_Acetyltransf"/>
</dbReference>
<dbReference type="PROSITE" id="PS51186">
    <property type="entry name" value="GNAT"/>
    <property type="match status" value="2"/>
</dbReference>
<keyword evidence="5" id="KW-1185">Reference proteome</keyword>
<dbReference type="InterPro" id="IPR000182">
    <property type="entry name" value="GNAT_dom"/>
</dbReference>
<dbReference type="OrthoDB" id="4140682at2"/>
<evidence type="ECO:0000313" key="4">
    <source>
        <dbReference type="EMBL" id="ARU60738.1"/>
    </source>
</evidence>
<dbReference type="Proteomes" id="UP000195437">
    <property type="component" value="Chromosome"/>
</dbReference>
<organism evidence="4 5">
    <name type="scientific">Tumebacillus avium</name>
    <dbReference type="NCBI Taxonomy" id="1903704"/>
    <lineage>
        <taxon>Bacteria</taxon>
        <taxon>Bacillati</taxon>
        <taxon>Bacillota</taxon>
        <taxon>Bacilli</taxon>
        <taxon>Bacillales</taxon>
        <taxon>Alicyclobacillaceae</taxon>
        <taxon>Tumebacillus</taxon>
    </lineage>
</organism>
<dbReference type="InterPro" id="IPR016181">
    <property type="entry name" value="Acyl_CoA_acyltransferase"/>
</dbReference>
<dbReference type="CDD" id="cd04301">
    <property type="entry name" value="NAT_SF"/>
    <property type="match status" value="2"/>
</dbReference>